<accession>A0ABT2LUX0</accession>
<evidence type="ECO:0000313" key="2">
    <source>
        <dbReference type="Proteomes" id="UP001320831"/>
    </source>
</evidence>
<sequence>MQHTRSVSPCIDQTEQDIEAYYRHAEVGQVAVVRHTQGGVLQYRVYEIEGTNPSRGRVYARQAGAFYMKHGRNCFHPKGQTTFVVPTAAVLAWAKEYPQGGLGYSVYRSTGLIGR</sequence>
<dbReference type="Proteomes" id="UP001320831">
    <property type="component" value="Unassembled WGS sequence"/>
</dbReference>
<comment type="caution">
    <text evidence="1">The sequence shown here is derived from an EMBL/GenBank/DDBJ whole genome shotgun (WGS) entry which is preliminary data.</text>
</comment>
<keyword evidence="2" id="KW-1185">Reference proteome</keyword>
<protein>
    <submittedName>
        <fullName evidence="1">Uncharacterized protein</fullName>
    </submittedName>
</protein>
<dbReference type="EMBL" id="JAOCZP010000012">
    <property type="protein sequence ID" value="MCT7378309.1"/>
    <property type="molecule type" value="Genomic_DNA"/>
</dbReference>
<organism evidence="1 2">
    <name type="scientific">Chelativorans salis</name>
    <dbReference type="NCBI Taxonomy" id="2978478"/>
    <lineage>
        <taxon>Bacteria</taxon>
        <taxon>Pseudomonadati</taxon>
        <taxon>Pseudomonadota</taxon>
        <taxon>Alphaproteobacteria</taxon>
        <taxon>Hyphomicrobiales</taxon>
        <taxon>Phyllobacteriaceae</taxon>
        <taxon>Chelativorans</taxon>
    </lineage>
</organism>
<evidence type="ECO:0000313" key="1">
    <source>
        <dbReference type="EMBL" id="MCT7378309.1"/>
    </source>
</evidence>
<reference evidence="1 2" key="1">
    <citation type="submission" date="2022-09" db="EMBL/GenBank/DDBJ databases">
        <title>Chelativorans salina sp. nov., a novel slightly halophilic bacterium isolated from a saline lake sediment enrichment.</title>
        <authorList>
            <person name="Gao L."/>
            <person name="Fang B.-Z."/>
            <person name="Li W.-J."/>
        </authorList>
    </citation>
    <scope>NUCLEOTIDE SEQUENCE [LARGE SCALE GENOMIC DNA]</scope>
    <source>
        <strain evidence="1 2">EGI FJ00035</strain>
    </source>
</reference>
<gene>
    <name evidence="1" type="ORF">N5A92_25170</name>
</gene>
<name>A0ABT2LUX0_9HYPH</name>
<proteinExistence type="predicted"/>
<dbReference type="RefSeq" id="WP_260907190.1">
    <property type="nucleotide sequence ID" value="NZ_JAOCZP010000012.1"/>
</dbReference>